<dbReference type="InterPro" id="IPR044956">
    <property type="entry name" value="SKIP35"/>
</dbReference>
<evidence type="ECO:0000313" key="1">
    <source>
        <dbReference type="EMBL" id="KAL0921053.1"/>
    </source>
</evidence>
<evidence type="ECO:0008006" key="3">
    <source>
        <dbReference type="Google" id="ProtNLM"/>
    </source>
</evidence>
<sequence>MQQRNREIYFFPYIGQGWISYQLLPGLKVTLSVSITGTIEVGGKNMQMTKKRSLNVIEGSHASLMKDRIELGLMFQEAMISQDWELAGSLILSAELQTRNDFLCKAIEFIWFLKSRHELDEITILIKMIVSNGAGNFTKALVKSSFLAACLSVYGSLTMRLESSPAIMIQRLIDRIQKSNWNEVFKAKADGSVKNLSKWLMTCIENHSERFEKKGNGHKITINDVRLQILGFKAFLNIAGSNLSRMDFLEAFEAACFPLTHIQNFYPGWEFGGGAYLILSLLTLLVEGGANNVNPSLLEATQFGSTELVRIFLQLAQQKNLVVDVELALQYASQFGKIRTMECLVVEGQATGFLNPLISAAKQGCMPVIQWFVNHGCQNIHLVVALAIAASNNQVEITTYLLHHIPLPFLTSKRNKIIKITYSLGGASLQGVSLLLQLNFLGDSVATYAVADKIARSDEDNVAYKLKVFLQEQWSEAAFLEGMMAGKNHYVNLMRILKRGESSIWLRGLPSPLLMAIGYLPLYKDCVKANGRLLTQRLRGQLVEIAERITNGAVNRESQLNELVAVLEHHLPLFVRSS</sequence>
<protein>
    <recommendedName>
        <fullName evidence="3">Ankyrin repeat protein</fullName>
    </recommendedName>
</protein>
<dbReference type="PANTHER" id="PTHR36024:SF1">
    <property type="entry name" value="OS11G0246900 PROTEIN"/>
    <property type="match status" value="1"/>
</dbReference>
<dbReference type="InterPro" id="IPR036770">
    <property type="entry name" value="Ankyrin_rpt-contain_sf"/>
</dbReference>
<proteinExistence type="predicted"/>
<keyword evidence="2" id="KW-1185">Reference proteome</keyword>
<dbReference type="Gene3D" id="1.25.40.20">
    <property type="entry name" value="Ankyrin repeat-containing domain"/>
    <property type="match status" value="1"/>
</dbReference>
<dbReference type="EMBL" id="JANQDX010000007">
    <property type="protein sequence ID" value="KAL0921053.1"/>
    <property type="molecule type" value="Genomic_DNA"/>
</dbReference>
<dbReference type="AlphaFoldDB" id="A0ABD0V8X4"/>
<dbReference type="Pfam" id="PF12796">
    <property type="entry name" value="Ank_2"/>
    <property type="match status" value="1"/>
</dbReference>
<dbReference type="InterPro" id="IPR002110">
    <property type="entry name" value="Ankyrin_rpt"/>
</dbReference>
<dbReference type="Proteomes" id="UP001552299">
    <property type="component" value="Unassembled WGS sequence"/>
</dbReference>
<name>A0ABD0V8X4_DENTH</name>
<comment type="caution">
    <text evidence="1">The sequence shown here is derived from an EMBL/GenBank/DDBJ whole genome shotgun (WGS) entry which is preliminary data.</text>
</comment>
<organism evidence="1 2">
    <name type="scientific">Dendrobium thyrsiflorum</name>
    <name type="common">Pinecone-like raceme dendrobium</name>
    <name type="synonym">Orchid</name>
    <dbReference type="NCBI Taxonomy" id="117978"/>
    <lineage>
        <taxon>Eukaryota</taxon>
        <taxon>Viridiplantae</taxon>
        <taxon>Streptophyta</taxon>
        <taxon>Embryophyta</taxon>
        <taxon>Tracheophyta</taxon>
        <taxon>Spermatophyta</taxon>
        <taxon>Magnoliopsida</taxon>
        <taxon>Liliopsida</taxon>
        <taxon>Asparagales</taxon>
        <taxon>Orchidaceae</taxon>
        <taxon>Epidendroideae</taxon>
        <taxon>Malaxideae</taxon>
        <taxon>Dendrobiinae</taxon>
        <taxon>Dendrobium</taxon>
    </lineage>
</organism>
<accession>A0ABD0V8X4</accession>
<dbReference type="PANTHER" id="PTHR36024">
    <property type="entry name" value="ANKYRIN REPEAT PROTEIN SKIP35"/>
    <property type="match status" value="1"/>
</dbReference>
<gene>
    <name evidence="1" type="ORF">M5K25_008084</name>
</gene>
<dbReference type="SUPFAM" id="SSF48403">
    <property type="entry name" value="Ankyrin repeat"/>
    <property type="match status" value="1"/>
</dbReference>
<evidence type="ECO:0000313" key="2">
    <source>
        <dbReference type="Proteomes" id="UP001552299"/>
    </source>
</evidence>
<reference evidence="1 2" key="1">
    <citation type="journal article" date="2024" name="Plant Biotechnol. J.">
        <title>Dendrobium thyrsiflorum genome and its molecular insights into genes involved in important horticultural traits.</title>
        <authorList>
            <person name="Chen B."/>
            <person name="Wang J.Y."/>
            <person name="Zheng P.J."/>
            <person name="Li K.L."/>
            <person name="Liang Y.M."/>
            <person name="Chen X.F."/>
            <person name="Zhang C."/>
            <person name="Zhao X."/>
            <person name="He X."/>
            <person name="Zhang G.Q."/>
            <person name="Liu Z.J."/>
            <person name="Xu Q."/>
        </authorList>
    </citation>
    <scope>NUCLEOTIDE SEQUENCE [LARGE SCALE GENOMIC DNA]</scope>
    <source>
        <strain evidence="1">GZMU011</strain>
    </source>
</reference>